<sequence>MFFDTDLYGPIIHKAPAVSVLDESLACVLWYALRGIGNDFDSGEEMRSDADTYFVGSGADELFAGYARHRACFKCGGVDSVVEECEAELQRLGCRNGGRDARVATVLKKELRAPFLADNFVAWVNTLPMQTKCDLTLPRGVGEKLIVRQVLAHLGAPHNAPKQAMQFGSGYVKLQEDKTLKASACFLKHFVKKEVVEMPEEVVLAKRVIQLEW</sequence>
<dbReference type="PANTHER" id="PTHR45937:SF1">
    <property type="entry name" value="ASPARAGINE SYNTHETASE DOMAIN-CONTAINING PROTEIN 1"/>
    <property type="match status" value="1"/>
</dbReference>
<dbReference type="GO" id="GO:0006529">
    <property type="term" value="P:asparagine biosynthetic process"/>
    <property type="evidence" value="ECO:0007669"/>
    <property type="project" value="UniProtKB-KW"/>
</dbReference>
<evidence type="ECO:0000313" key="5">
    <source>
        <dbReference type="WBParaSite" id="ACAC_0001131101-mRNA-1"/>
    </source>
</evidence>
<proteinExistence type="predicted"/>
<dbReference type="InterPro" id="IPR014729">
    <property type="entry name" value="Rossmann-like_a/b/a_fold"/>
</dbReference>
<dbReference type="InterPro" id="IPR051857">
    <property type="entry name" value="Asn_synthetase_domain"/>
</dbReference>
<dbReference type="InterPro" id="IPR001962">
    <property type="entry name" value="Asn_synthase"/>
</dbReference>
<dbReference type="PANTHER" id="PTHR45937">
    <property type="entry name" value="ASPARAGINE SYNTHETASE DOMAIN-CONTAINING PROTEIN 1"/>
    <property type="match status" value="1"/>
</dbReference>
<evidence type="ECO:0000256" key="3">
    <source>
        <dbReference type="ARBA" id="ARBA00022962"/>
    </source>
</evidence>
<dbReference type="Gene3D" id="3.40.50.620">
    <property type="entry name" value="HUPs"/>
    <property type="match status" value="1"/>
</dbReference>
<name>A0A0K0DIY6_ANGCA</name>
<evidence type="ECO:0000256" key="2">
    <source>
        <dbReference type="ARBA" id="ARBA00022888"/>
    </source>
</evidence>
<keyword evidence="4" id="KW-1185">Reference proteome</keyword>
<dbReference type="WBParaSite" id="ACAC_0001131101-mRNA-1">
    <property type="protein sequence ID" value="ACAC_0001131101-mRNA-1"/>
    <property type="gene ID" value="ACAC_0001131101"/>
</dbReference>
<keyword evidence="3" id="KW-0315">Glutamine amidotransferase</keyword>
<reference evidence="4" key="1">
    <citation type="submission" date="2012-09" db="EMBL/GenBank/DDBJ databases">
        <authorList>
            <person name="Martin A.A."/>
        </authorList>
    </citation>
    <scope>NUCLEOTIDE SEQUENCE</scope>
</reference>
<accession>A0A0K0DIY6</accession>
<protein>
    <submittedName>
        <fullName evidence="5">Asparagine synthetase domain-containing protein</fullName>
    </submittedName>
</protein>
<dbReference type="Proteomes" id="UP000035642">
    <property type="component" value="Unassembled WGS sequence"/>
</dbReference>
<keyword evidence="1" id="KW-0028">Amino-acid biosynthesis</keyword>
<dbReference type="CDD" id="cd01991">
    <property type="entry name" value="Asn_synthase_B_C"/>
    <property type="match status" value="1"/>
</dbReference>
<evidence type="ECO:0000256" key="1">
    <source>
        <dbReference type="ARBA" id="ARBA00022605"/>
    </source>
</evidence>
<dbReference type="STRING" id="6313.A0A0K0DIY6"/>
<keyword evidence="2" id="KW-0061">Asparagine biosynthesis</keyword>
<reference evidence="5" key="2">
    <citation type="submission" date="2017-02" db="UniProtKB">
        <authorList>
            <consortium name="WormBaseParasite"/>
        </authorList>
    </citation>
    <scope>IDENTIFICATION</scope>
</reference>
<dbReference type="AlphaFoldDB" id="A0A0K0DIY6"/>
<dbReference type="SUPFAM" id="SSF52402">
    <property type="entry name" value="Adenine nucleotide alpha hydrolases-like"/>
    <property type="match status" value="1"/>
</dbReference>
<organism evidence="4 5">
    <name type="scientific">Angiostrongylus cantonensis</name>
    <name type="common">Rat lungworm</name>
    <dbReference type="NCBI Taxonomy" id="6313"/>
    <lineage>
        <taxon>Eukaryota</taxon>
        <taxon>Metazoa</taxon>
        <taxon>Ecdysozoa</taxon>
        <taxon>Nematoda</taxon>
        <taxon>Chromadorea</taxon>
        <taxon>Rhabditida</taxon>
        <taxon>Rhabditina</taxon>
        <taxon>Rhabditomorpha</taxon>
        <taxon>Strongyloidea</taxon>
        <taxon>Metastrongylidae</taxon>
        <taxon>Angiostrongylus</taxon>
    </lineage>
</organism>
<evidence type="ECO:0000313" key="4">
    <source>
        <dbReference type="Proteomes" id="UP000035642"/>
    </source>
</evidence>
<dbReference type="GO" id="GO:0004066">
    <property type="term" value="F:asparagine synthase (glutamine-hydrolyzing) activity"/>
    <property type="evidence" value="ECO:0007669"/>
    <property type="project" value="InterPro"/>
</dbReference>